<comment type="caution">
    <text evidence="1">The sequence shown here is derived from an EMBL/GenBank/DDBJ whole genome shotgun (WGS) entry which is preliminary data.</text>
</comment>
<reference evidence="1 2" key="2">
    <citation type="journal article" date="2022" name="Mol. Ecol. Resour.">
        <title>The genomes of chicory, endive, great burdock and yacon provide insights into Asteraceae paleo-polyploidization history and plant inulin production.</title>
        <authorList>
            <person name="Fan W."/>
            <person name="Wang S."/>
            <person name="Wang H."/>
            <person name="Wang A."/>
            <person name="Jiang F."/>
            <person name="Liu H."/>
            <person name="Zhao H."/>
            <person name="Xu D."/>
            <person name="Zhang Y."/>
        </authorList>
    </citation>
    <scope>NUCLEOTIDE SEQUENCE [LARGE SCALE GENOMIC DNA]</scope>
    <source>
        <strain evidence="2">cv. Niubang</strain>
    </source>
</reference>
<evidence type="ECO:0000313" key="2">
    <source>
        <dbReference type="Proteomes" id="UP001055879"/>
    </source>
</evidence>
<name>A0ACB9C0P6_ARCLA</name>
<dbReference type="EMBL" id="CM042051">
    <property type="protein sequence ID" value="KAI3727808.1"/>
    <property type="molecule type" value="Genomic_DNA"/>
</dbReference>
<proteinExistence type="predicted"/>
<accession>A0ACB9C0P6</accession>
<sequence length="136" mass="15426">MQGSSSECIWRAMEDCQRLHIAEIDSGFHQVEMSPVWQQKKLRDFCSAYHILVIAYAPLGAKWAHLGTNKEHVCSFLLDGVGLVVKCFNKEKKGTSAFLTRSYPTNVKINKTDQHRGMPGCEFVLEIGPYESVEEF</sequence>
<gene>
    <name evidence="1" type="ORF">L6452_16428</name>
</gene>
<organism evidence="1 2">
    <name type="scientific">Arctium lappa</name>
    <name type="common">Greater burdock</name>
    <name type="synonym">Lappa major</name>
    <dbReference type="NCBI Taxonomy" id="4217"/>
    <lineage>
        <taxon>Eukaryota</taxon>
        <taxon>Viridiplantae</taxon>
        <taxon>Streptophyta</taxon>
        <taxon>Embryophyta</taxon>
        <taxon>Tracheophyta</taxon>
        <taxon>Spermatophyta</taxon>
        <taxon>Magnoliopsida</taxon>
        <taxon>eudicotyledons</taxon>
        <taxon>Gunneridae</taxon>
        <taxon>Pentapetalae</taxon>
        <taxon>asterids</taxon>
        <taxon>campanulids</taxon>
        <taxon>Asterales</taxon>
        <taxon>Asteraceae</taxon>
        <taxon>Carduoideae</taxon>
        <taxon>Cardueae</taxon>
        <taxon>Arctiinae</taxon>
        <taxon>Arctium</taxon>
    </lineage>
</organism>
<dbReference type="Proteomes" id="UP001055879">
    <property type="component" value="Linkage Group LG05"/>
</dbReference>
<evidence type="ECO:0000313" key="1">
    <source>
        <dbReference type="EMBL" id="KAI3727808.1"/>
    </source>
</evidence>
<reference evidence="2" key="1">
    <citation type="journal article" date="2022" name="Mol. Ecol. Resour.">
        <title>The genomes of chicory, endive, great burdock and yacon provide insights into Asteraceae palaeo-polyploidization history and plant inulin production.</title>
        <authorList>
            <person name="Fan W."/>
            <person name="Wang S."/>
            <person name="Wang H."/>
            <person name="Wang A."/>
            <person name="Jiang F."/>
            <person name="Liu H."/>
            <person name="Zhao H."/>
            <person name="Xu D."/>
            <person name="Zhang Y."/>
        </authorList>
    </citation>
    <scope>NUCLEOTIDE SEQUENCE [LARGE SCALE GENOMIC DNA]</scope>
    <source>
        <strain evidence="2">cv. Niubang</strain>
    </source>
</reference>
<keyword evidence="2" id="KW-1185">Reference proteome</keyword>
<protein>
    <submittedName>
        <fullName evidence="1">Uncharacterized protein</fullName>
    </submittedName>
</protein>